<comment type="caution">
    <text evidence="7">Lacks conserved residue(s) required for the propagation of feature annotation.</text>
</comment>
<sequence length="198" mass="21019">MKVVLATRNQGKVAELRRILEDIDVVGLEEFPDAPEVPETELTFVGNALLKARAIAAHTGLPAVADDSGLCVDAMNGMPGIFSARWAGRHGDDQANLDLLLGQLSDVAPEHRGARFVCAAAIAWPSGEEDTVEGHMDGVVIDAPRGTNGFGYDPIFVPEGDTRTTSELGPEEKDAISHRGKAFTALADRIRARVAHAG</sequence>
<dbReference type="Gene3D" id="3.90.950.10">
    <property type="match status" value="1"/>
</dbReference>
<dbReference type="InterPro" id="IPR002637">
    <property type="entry name" value="RdgB/HAM1"/>
</dbReference>
<dbReference type="RefSeq" id="WP_345359749.1">
    <property type="nucleotide sequence ID" value="NZ_BAABHJ010000020.1"/>
</dbReference>
<comment type="similarity">
    <text evidence="1 7 8">Belongs to the HAM1 NTPase family.</text>
</comment>
<evidence type="ECO:0000256" key="7">
    <source>
        <dbReference type="HAMAP-Rule" id="MF_01405"/>
    </source>
</evidence>
<dbReference type="HAMAP" id="MF_01405">
    <property type="entry name" value="Non_canon_purine_NTPase"/>
    <property type="match status" value="1"/>
</dbReference>
<keyword evidence="4 7" id="KW-0378">Hydrolase</keyword>
<dbReference type="Proteomes" id="UP001500212">
    <property type="component" value="Unassembled WGS sequence"/>
</dbReference>
<feature type="binding site" evidence="7">
    <location>
        <position position="68"/>
    </location>
    <ligand>
        <name>substrate</name>
    </ligand>
</feature>
<dbReference type="InterPro" id="IPR029001">
    <property type="entry name" value="ITPase-like_fam"/>
</dbReference>
<comment type="subunit">
    <text evidence="7">Homodimer.</text>
</comment>
<comment type="catalytic activity">
    <reaction evidence="7">
        <text>ITP + H2O = IMP + diphosphate + H(+)</text>
        <dbReference type="Rhea" id="RHEA:29399"/>
        <dbReference type="ChEBI" id="CHEBI:15377"/>
        <dbReference type="ChEBI" id="CHEBI:15378"/>
        <dbReference type="ChEBI" id="CHEBI:33019"/>
        <dbReference type="ChEBI" id="CHEBI:58053"/>
        <dbReference type="ChEBI" id="CHEBI:61402"/>
        <dbReference type="EC" id="3.6.1.66"/>
    </reaction>
</comment>
<feature type="binding site" evidence="7">
    <location>
        <begin position="150"/>
        <end position="153"/>
    </location>
    <ligand>
        <name>substrate</name>
    </ligand>
</feature>
<dbReference type="CDD" id="cd00515">
    <property type="entry name" value="HAM1"/>
    <property type="match status" value="1"/>
</dbReference>
<dbReference type="PANTHER" id="PTHR11067:SF9">
    <property type="entry name" value="INOSINE TRIPHOSPHATE PYROPHOSPHATASE"/>
    <property type="match status" value="1"/>
</dbReference>
<keyword evidence="2 7" id="KW-0479">Metal-binding</keyword>
<feature type="binding site" evidence="7">
    <location>
        <begin position="178"/>
        <end position="179"/>
    </location>
    <ligand>
        <name>substrate</name>
    </ligand>
</feature>
<proteinExistence type="inferred from homology"/>
<evidence type="ECO:0000256" key="1">
    <source>
        <dbReference type="ARBA" id="ARBA00008023"/>
    </source>
</evidence>
<evidence type="ECO:0000256" key="6">
    <source>
        <dbReference type="ARBA" id="ARBA00023080"/>
    </source>
</evidence>
<gene>
    <name evidence="9" type="primary">rdgB</name>
    <name evidence="9" type="ORF">GCM10023195_52360</name>
</gene>
<dbReference type="NCBIfam" id="TIGR00042">
    <property type="entry name" value="RdgB/HAM1 family non-canonical purine NTP pyrophosphatase"/>
    <property type="match status" value="1"/>
</dbReference>
<dbReference type="InterPro" id="IPR020922">
    <property type="entry name" value="dITP/XTP_pyrophosphatase"/>
</dbReference>
<name>A0ABP8TRD6_9ACTN</name>
<accession>A0ABP8TRD6</accession>
<reference evidence="10" key="1">
    <citation type="journal article" date="2019" name="Int. J. Syst. Evol. Microbiol.">
        <title>The Global Catalogue of Microorganisms (GCM) 10K type strain sequencing project: providing services to taxonomists for standard genome sequencing and annotation.</title>
        <authorList>
            <consortium name="The Broad Institute Genomics Platform"/>
            <consortium name="The Broad Institute Genome Sequencing Center for Infectious Disease"/>
            <person name="Wu L."/>
            <person name="Ma J."/>
        </authorList>
    </citation>
    <scope>NUCLEOTIDE SEQUENCE [LARGE SCALE GENOMIC DNA]</scope>
    <source>
        <strain evidence="10">JCM 17938</strain>
    </source>
</reference>
<keyword evidence="6 7" id="KW-0546">Nucleotide metabolism</keyword>
<dbReference type="EC" id="3.6.1.66" evidence="7"/>
<comment type="catalytic activity">
    <reaction evidence="7">
        <text>XTP + H2O = XMP + diphosphate + H(+)</text>
        <dbReference type="Rhea" id="RHEA:28610"/>
        <dbReference type="ChEBI" id="CHEBI:15377"/>
        <dbReference type="ChEBI" id="CHEBI:15378"/>
        <dbReference type="ChEBI" id="CHEBI:33019"/>
        <dbReference type="ChEBI" id="CHEBI:57464"/>
        <dbReference type="ChEBI" id="CHEBI:61314"/>
        <dbReference type="EC" id="3.6.1.66"/>
    </reaction>
</comment>
<feature type="active site" description="Proton acceptor" evidence="7">
    <location>
        <position position="67"/>
    </location>
</feature>
<feature type="binding site" evidence="7">
    <location>
        <position position="67"/>
    </location>
    <ligand>
        <name>Mg(2+)</name>
        <dbReference type="ChEBI" id="CHEBI:18420"/>
    </ligand>
</feature>
<evidence type="ECO:0000256" key="8">
    <source>
        <dbReference type="RuleBase" id="RU003781"/>
    </source>
</evidence>
<organism evidence="9 10">
    <name type="scientific">Actinoallomurus liliacearum</name>
    <dbReference type="NCBI Taxonomy" id="1080073"/>
    <lineage>
        <taxon>Bacteria</taxon>
        <taxon>Bacillati</taxon>
        <taxon>Actinomycetota</taxon>
        <taxon>Actinomycetes</taxon>
        <taxon>Streptosporangiales</taxon>
        <taxon>Thermomonosporaceae</taxon>
        <taxon>Actinoallomurus</taxon>
    </lineage>
</organism>
<comment type="cofactor">
    <cofactor evidence="7">
        <name>Mg(2+)</name>
        <dbReference type="ChEBI" id="CHEBI:18420"/>
    </cofactor>
    <text evidence="7">Binds 1 Mg(2+) ion per subunit.</text>
</comment>
<comment type="function">
    <text evidence="7">Pyrophosphatase that catalyzes the hydrolysis of nucleoside triphosphates to their monophosphate derivatives, with a high preference for the non-canonical purine nucleotides XTP (xanthosine triphosphate), dITP (deoxyinosine triphosphate) and ITP. Seems to function as a house-cleaning enzyme that removes non-canonical purine nucleotides from the nucleotide pool, thus preventing their incorporation into DNA/RNA and avoiding chromosomal lesions.</text>
</comment>
<evidence type="ECO:0000256" key="2">
    <source>
        <dbReference type="ARBA" id="ARBA00022723"/>
    </source>
</evidence>
<evidence type="ECO:0000256" key="4">
    <source>
        <dbReference type="ARBA" id="ARBA00022801"/>
    </source>
</evidence>
<evidence type="ECO:0000256" key="5">
    <source>
        <dbReference type="ARBA" id="ARBA00022842"/>
    </source>
</evidence>
<dbReference type="EMBL" id="BAABHJ010000020">
    <property type="protein sequence ID" value="GAA4612249.1"/>
    <property type="molecule type" value="Genomic_DNA"/>
</dbReference>
<evidence type="ECO:0000313" key="9">
    <source>
        <dbReference type="EMBL" id="GAA4612249.1"/>
    </source>
</evidence>
<feature type="binding site" evidence="7">
    <location>
        <begin position="7"/>
        <end position="12"/>
    </location>
    <ligand>
        <name>substrate</name>
    </ligand>
</feature>
<evidence type="ECO:0000313" key="10">
    <source>
        <dbReference type="Proteomes" id="UP001500212"/>
    </source>
</evidence>
<keyword evidence="10" id="KW-1185">Reference proteome</keyword>
<comment type="catalytic activity">
    <reaction evidence="7">
        <text>dITP + H2O = dIMP + diphosphate + H(+)</text>
        <dbReference type="Rhea" id="RHEA:28342"/>
        <dbReference type="ChEBI" id="CHEBI:15377"/>
        <dbReference type="ChEBI" id="CHEBI:15378"/>
        <dbReference type="ChEBI" id="CHEBI:33019"/>
        <dbReference type="ChEBI" id="CHEBI:61194"/>
        <dbReference type="ChEBI" id="CHEBI:61382"/>
        <dbReference type="EC" id="3.6.1.66"/>
    </reaction>
</comment>
<dbReference type="Pfam" id="PF01725">
    <property type="entry name" value="Ham1p_like"/>
    <property type="match status" value="1"/>
</dbReference>
<comment type="caution">
    <text evidence="9">The sequence shown here is derived from an EMBL/GenBank/DDBJ whole genome shotgun (WGS) entry which is preliminary data.</text>
</comment>
<keyword evidence="3 7" id="KW-0547">Nucleotide-binding</keyword>
<protein>
    <recommendedName>
        <fullName evidence="7">dITP/XTP pyrophosphatase</fullName>
        <ecNumber evidence="7">3.6.1.66</ecNumber>
    </recommendedName>
    <alternativeName>
        <fullName evidence="7">Non-canonical purine NTP pyrophosphatase</fullName>
    </alternativeName>
    <alternativeName>
        <fullName evidence="7">Non-standard purine NTP pyrophosphatase</fullName>
    </alternativeName>
    <alternativeName>
        <fullName evidence="7">Nucleoside-triphosphate diphosphatase</fullName>
    </alternativeName>
    <alternativeName>
        <fullName evidence="7">Nucleoside-triphosphate pyrophosphatase</fullName>
        <shortName evidence="7">NTPase</shortName>
    </alternativeName>
</protein>
<dbReference type="PANTHER" id="PTHR11067">
    <property type="entry name" value="INOSINE TRIPHOSPHATE PYROPHOSPHATASE/HAM1 PROTEIN"/>
    <property type="match status" value="1"/>
</dbReference>
<keyword evidence="5 7" id="KW-0460">Magnesium</keyword>
<dbReference type="SUPFAM" id="SSF52972">
    <property type="entry name" value="ITPase-like"/>
    <property type="match status" value="1"/>
</dbReference>
<evidence type="ECO:0000256" key="3">
    <source>
        <dbReference type="ARBA" id="ARBA00022741"/>
    </source>
</evidence>
<feature type="binding site" evidence="7">
    <location>
        <position position="173"/>
    </location>
    <ligand>
        <name>substrate</name>
    </ligand>
</feature>